<dbReference type="STRING" id="1122938.SAMN05660772_02463"/>
<keyword evidence="1" id="KW-0472">Membrane</keyword>
<dbReference type="PANTHER" id="PTHR37024:SF5">
    <property type="entry name" value="IMPA N-TERMINAL DOMAIN-CONTAINING PROTEIN"/>
    <property type="match status" value="1"/>
</dbReference>
<organism evidence="4 5">
    <name type="scientific">Pasteurella testudinis DSM 23072</name>
    <dbReference type="NCBI Taxonomy" id="1122938"/>
    <lineage>
        <taxon>Bacteria</taxon>
        <taxon>Pseudomonadati</taxon>
        <taxon>Pseudomonadota</taxon>
        <taxon>Gammaproteobacteria</taxon>
        <taxon>Pasteurellales</taxon>
        <taxon>Pasteurellaceae</taxon>
        <taxon>Pasteurella</taxon>
    </lineage>
</organism>
<dbReference type="PANTHER" id="PTHR37024">
    <property type="entry name" value="TYPE VI SECRETION SYSTEM DUF2094 AND IMPA-RELATED DOMAIN PROTEIN"/>
    <property type="match status" value="1"/>
</dbReference>
<evidence type="ECO:0000259" key="3">
    <source>
        <dbReference type="Pfam" id="PF12486"/>
    </source>
</evidence>
<evidence type="ECO:0000259" key="2">
    <source>
        <dbReference type="Pfam" id="PF06812"/>
    </source>
</evidence>
<dbReference type="Pfam" id="PF12486">
    <property type="entry name" value="VasL"/>
    <property type="match status" value="1"/>
</dbReference>
<keyword evidence="1" id="KW-0812">Transmembrane</keyword>
<feature type="transmembrane region" description="Helical" evidence="1">
    <location>
        <begin position="252"/>
        <end position="271"/>
    </location>
</feature>
<proteinExistence type="predicted"/>
<accession>A0A1W1UW46</accession>
<dbReference type="AlphaFoldDB" id="A0A1W1UW46"/>
<keyword evidence="1" id="KW-1133">Transmembrane helix</keyword>
<dbReference type="Pfam" id="PF06812">
    <property type="entry name" value="ImpA_N"/>
    <property type="match status" value="1"/>
</dbReference>
<feature type="domain" description="ImpA C-terminal" evidence="3">
    <location>
        <begin position="306"/>
        <end position="434"/>
    </location>
</feature>
<feature type="domain" description="ImpA N-terminal" evidence="2">
    <location>
        <begin position="10"/>
        <end position="106"/>
    </location>
</feature>
<dbReference type="RefSeq" id="WP_084257132.1">
    <property type="nucleotide sequence ID" value="NZ_FWWV01000018.1"/>
</dbReference>
<evidence type="ECO:0000256" key="1">
    <source>
        <dbReference type="SAM" id="Phobius"/>
    </source>
</evidence>
<dbReference type="InterPro" id="IPR021069">
    <property type="entry name" value="ImpA_C"/>
</dbReference>
<dbReference type="InterPro" id="IPR010657">
    <property type="entry name" value="ImpA_N"/>
</dbReference>
<keyword evidence="5" id="KW-1185">Reference proteome</keyword>
<gene>
    <name evidence="4" type="ORF">SAMN05660772_02463</name>
</gene>
<protein>
    <submittedName>
        <fullName evidence="4">Uncharacterized protein conserved in bacteria</fullName>
    </submittedName>
</protein>
<dbReference type="Proteomes" id="UP000192408">
    <property type="component" value="Unassembled WGS sequence"/>
</dbReference>
<dbReference type="EMBL" id="FWWV01000018">
    <property type="protein sequence ID" value="SMB85270.1"/>
    <property type="molecule type" value="Genomic_DNA"/>
</dbReference>
<sequence>MLNIKLGSSPKDLDFFISIRNEINCLNRIGREVNWHKIKNLSEKLFQENGFDLQTLSYYASAQANVNGLKEIVESIDLLVLSLIPYWNDIWPQEQGQRIVILNWLNSQLSKVIQNTDFSISDLKLLYKLEHSLSLIVDKLNRSYPDSYCNLCTLLYSITEIIAKLEDVTIRKAYDVVDGSHSPGIIIDNAPNSNISENIKEKNSSLLLDENKSISFEAIKPTDKNLQHDLVKNINNDANKDKIIKNKLISKVWLSCANFALGAIIMLVIVWKIGGFSNGGQYSDYIKADFTWNVEKLNIEVDKAMSSPLFAFQQAESLIAISADKLGPDVTDPIKTNWEQKIFVLADSALKNHGNYSKVKQTLDNLQQELLTAESNGKGITISRLKTITHNLEKQLNENISVEELLFDFSKNNNVLLKQQIDQRLMTLLSFYYLSEKHAVININ</sequence>
<evidence type="ECO:0000313" key="5">
    <source>
        <dbReference type="Proteomes" id="UP000192408"/>
    </source>
</evidence>
<evidence type="ECO:0000313" key="4">
    <source>
        <dbReference type="EMBL" id="SMB85270.1"/>
    </source>
</evidence>
<name>A0A1W1UW46_9PAST</name>
<reference evidence="5" key="1">
    <citation type="submission" date="2017-04" db="EMBL/GenBank/DDBJ databases">
        <authorList>
            <person name="Varghese N."/>
            <person name="Submissions S."/>
        </authorList>
    </citation>
    <scope>NUCLEOTIDE SEQUENCE [LARGE SCALE GENOMIC DNA]</scope>
    <source>
        <strain evidence="5">DSM 23072</strain>
    </source>
</reference>